<evidence type="ECO:0000256" key="6">
    <source>
        <dbReference type="ARBA" id="ARBA00022842"/>
    </source>
</evidence>
<organism evidence="13 14">
    <name type="scientific">Salix brachista</name>
    <dbReference type="NCBI Taxonomy" id="2182728"/>
    <lineage>
        <taxon>Eukaryota</taxon>
        <taxon>Viridiplantae</taxon>
        <taxon>Streptophyta</taxon>
        <taxon>Embryophyta</taxon>
        <taxon>Tracheophyta</taxon>
        <taxon>Spermatophyta</taxon>
        <taxon>Magnoliopsida</taxon>
        <taxon>eudicotyledons</taxon>
        <taxon>Gunneridae</taxon>
        <taxon>Pentapetalae</taxon>
        <taxon>rosids</taxon>
        <taxon>fabids</taxon>
        <taxon>Malpighiales</taxon>
        <taxon>Salicaceae</taxon>
        <taxon>Saliceae</taxon>
        <taxon>Salix</taxon>
    </lineage>
</organism>
<dbReference type="InterPro" id="IPR029071">
    <property type="entry name" value="Ubiquitin-like_domsf"/>
</dbReference>
<keyword evidence="7" id="KW-0904">Protein phosphatase</keyword>
<dbReference type="SUPFAM" id="SSF56784">
    <property type="entry name" value="HAD-like"/>
    <property type="match status" value="1"/>
</dbReference>
<keyword evidence="14" id="KW-1185">Reference proteome</keyword>
<sequence>MAASGSLTSSATEEELTLTVKWSGKEYAVRVCGDDSVAGLKRRICELTNVLPKRQKLLYPKISKKLADDFAFLSQLPLKSSLKMTMIGSRTNYKGLGQPDPYGPGSSLGPSLGPLRSLVLLEVGVEHVKLILARTVEDDIIVNQMDSPEIIDDFELGQDEAVDIEDVEVNKQKLRRRIDQYEGLSGASLLGYLHEFLTAVYAEYDIMIWSATSMKRVELKMGQLGVLDNPNYKITALLDHSAMITVQSESCGIFECKPLGLIWAKFPEFYSSKNTIMFDDLQRNFMMNLQNGLVIRPFRKAHANRDNDLELVKLTHYLLAIADLDDLSVLDHKIWEFFAEELSDVPE</sequence>
<dbReference type="Pfam" id="PF00240">
    <property type="entry name" value="ubiquitin"/>
    <property type="match status" value="1"/>
</dbReference>
<comment type="catalytic activity">
    <reaction evidence="10">
        <text>O-phospho-L-seryl-[protein] + H2O = L-seryl-[protein] + phosphate</text>
        <dbReference type="Rhea" id="RHEA:20629"/>
        <dbReference type="Rhea" id="RHEA-COMP:9863"/>
        <dbReference type="Rhea" id="RHEA-COMP:11604"/>
        <dbReference type="ChEBI" id="CHEBI:15377"/>
        <dbReference type="ChEBI" id="CHEBI:29999"/>
        <dbReference type="ChEBI" id="CHEBI:43474"/>
        <dbReference type="ChEBI" id="CHEBI:83421"/>
        <dbReference type="EC" id="3.1.3.16"/>
    </reaction>
</comment>
<dbReference type="PROSITE" id="PS50053">
    <property type="entry name" value="UBIQUITIN_2"/>
    <property type="match status" value="1"/>
</dbReference>
<accession>A0A5N5NAS5</accession>
<keyword evidence="5" id="KW-0378">Hydrolase</keyword>
<feature type="domain" description="Ubiquitin-like" evidence="12">
    <location>
        <begin position="16"/>
        <end position="93"/>
    </location>
</feature>
<evidence type="ECO:0000256" key="1">
    <source>
        <dbReference type="ARBA" id="ARBA00001946"/>
    </source>
</evidence>
<evidence type="ECO:0000256" key="4">
    <source>
        <dbReference type="ARBA" id="ARBA00022723"/>
    </source>
</evidence>
<dbReference type="PANTHER" id="PTHR48493">
    <property type="entry name" value="UBIQUITIN-LIKE DOMAIN-CONTAINING CTD PHOSPHATASE 1"/>
    <property type="match status" value="1"/>
</dbReference>
<dbReference type="NCBIfam" id="TIGR02245">
    <property type="entry name" value="HAD_IIID1"/>
    <property type="match status" value="1"/>
</dbReference>
<proteinExistence type="predicted"/>
<evidence type="ECO:0000256" key="11">
    <source>
        <dbReference type="ARBA" id="ARBA00048336"/>
    </source>
</evidence>
<keyword evidence="8" id="KW-0539">Nucleus</keyword>
<comment type="cofactor">
    <cofactor evidence="1">
        <name>Mg(2+)</name>
        <dbReference type="ChEBI" id="CHEBI:18420"/>
    </cofactor>
</comment>
<dbReference type="InterPro" id="IPR051658">
    <property type="entry name" value="UBLCP1"/>
</dbReference>
<dbReference type="Gene3D" id="3.10.20.90">
    <property type="entry name" value="Phosphatidylinositol 3-kinase Catalytic Subunit, Chain A, domain 1"/>
    <property type="match status" value="1"/>
</dbReference>
<dbReference type="GO" id="GO:0046872">
    <property type="term" value="F:metal ion binding"/>
    <property type="evidence" value="ECO:0007669"/>
    <property type="project" value="UniProtKB-KW"/>
</dbReference>
<dbReference type="InterPro" id="IPR004274">
    <property type="entry name" value="FCP1_dom"/>
</dbReference>
<evidence type="ECO:0000313" key="13">
    <source>
        <dbReference type="EMBL" id="KAB5563703.1"/>
    </source>
</evidence>
<evidence type="ECO:0000256" key="8">
    <source>
        <dbReference type="ARBA" id="ARBA00023242"/>
    </source>
</evidence>
<dbReference type="Pfam" id="PF03031">
    <property type="entry name" value="NIF"/>
    <property type="match status" value="1"/>
</dbReference>
<dbReference type="EMBL" id="VDCV01000003">
    <property type="protein sequence ID" value="KAB5563703.1"/>
    <property type="molecule type" value="Genomic_DNA"/>
</dbReference>
<evidence type="ECO:0000256" key="7">
    <source>
        <dbReference type="ARBA" id="ARBA00022912"/>
    </source>
</evidence>
<dbReference type="Proteomes" id="UP000326939">
    <property type="component" value="Chromosome 3"/>
</dbReference>
<evidence type="ECO:0000313" key="14">
    <source>
        <dbReference type="Proteomes" id="UP000326939"/>
    </source>
</evidence>
<dbReference type="SUPFAM" id="SSF54236">
    <property type="entry name" value="Ubiquitin-like"/>
    <property type="match status" value="1"/>
</dbReference>
<evidence type="ECO:0000256" key="2">
    <source>
        <dbReference type="ARBA" id="ARBA00004123"/>
    </source>
</evidence>
<evidence type="ECO:0000256" key="10">
    <source>
        <dbReference type="ARBA" id="ARBA00047761"/>
    </source>
</evidence>
<comment type="caution">
    <text evidence="13">The sequence shown here is derived from an EMBL/GenBank/DDBJ whole genome shotgun (WGS) entry which is preliminary data.</text>
</comment>
<dbReference type="EC" id="3.1.3.16" evidence="3"/>
<dbReference type="GO" id="GO:0005634">
    <property type="term" value="C:nucleus"/>
    <property type="evidence" value="ECO:0007669"/>
    <property type="project" value="UniProtKB-SubCell"/>
</dbReference>
<dbReference type="Gene3D" id="3.40.50.1000">
    <property type="entry name" value="HAD superfamily/HAD-like"/>
    <property type="match status" value="1"/>
</dbReference>
<comment type="subcellular location">
    <subcellularLocation>
        <location evidence="2">Nucleus</location>
    </subcellularLocation>
</comment>
<evidence type="ECO:0000256" key="3">
    <source>
        <dbReference type="ARBA" id="ARBA00013081"/>
    </source>
</evidence>
<dbReference type="PANTHER" id="PTHR48493:SF1">
    <property type="entry name" value="UBIQUITIN-LIKE DOMAIN-CONTAINING CTD PHOSPHATASE 1"/>
    <property type="match status" value="1"/>
</dbReference>
<dbReference type="InterPro" id="IPR036412">
    <property type="entry name" value="HAD-like_sf"/>
</dbReference>
<dbReference type="AlphaFoldDB" id="A0A5N5NAS5"/>
<keyword evidence="6" id="KW-0460">Magnesium</keyword>
<dbReference type="GO" id="GO:0090364">
    <property type="term" value="P:regulation of proteasome assembly"/>
    <property type="evidence" value="ECO:0007669"/>
    <property type="project" value="InterPro"/>
</dbReference>
<gene>
    <name evidence="13" type="ORF">DKX38_003757</name>
</gene>
<dbReference type="InterPro" id="IPR023214">
    <property type="entry name" value="HAD_sf"/>
</dbReference>
<name>A0A5N5NAS5_9ROSI</name>
<reference evidence="14" key="1">
    <citation type="journal article" date="2019" name="Gigascience">
        <title>De novo genome assembly of the endangered Acer yangbiense, a plant species with extremely small populations endemic to Yunnan Province, China.</title>
        <authorList>
            <person name="Yang J."/>
            <person name="Wariss H.M."/>
            <person name="Tao L."/>
            <person name="Zhang R."/>
            <person name="Yun Q."/>
            <person name="Hollingsworth P."/>
            <person name="Dao Z."/>
            <person name="Luo G."/>
            <person name="Guo H."/>
            <person name="Ma Y."/>
            <person name="Sun W."/>
        </authorList>
    </citation>
    <scope>NUCLEOTIDE SEQUENCE [LARGE SCALE GENOMIC DNA]</scope>
    <source>
        <strain evidence="14">cv. br00</strain>
    </source>
</reference>
<dbReference type="CDD" id="cd01813">
    <property type="entry name" value="Ubl_UBLCP1"/>
    <property type="match status" value="1"/>
</dbReference>
<dbReference type="InterPro" id="IPR000626">
    <property type="entry name" value="Ubiquitin-like_dom"/>
</dbReference>
<evidence type="ECO:0000259" key="12">
    <source>
        <dbReference type="PROSITE" id="PS50053"/>
    </source>
</evidence>
<evidence type="ECO:0000256" key="9">
    <source>
        <dbReference type="ARBA" id="ARBA00032039"/>
    </source>
</evidence>
<dbReference type="InterPro" id="IPR011943">
    <property type="entry name" value="HAD-SF_hydro_IIID"/>
</dbReference>
<keyword evidence="4" id="KW-0479">Metal-binding</keyword>
<comment type="catalytic activity">
    <reaction evidence="11">
        <text>O-phospho-L-threonyl-[protein] + H2O = L-threonyl-[protein] + phosphate</text>
        <dbReference type="Rhea" id="RHEA:47004"/>
        <dbReference type="Rhea" id="RHEA-COMP:11060"/>
        <dbReference type="Rhea" id="RHEA-COMP:11605"/>
        <dbReference type="ChEBI" id="CHEBI:15377"/>
        <dbReference type="ChEBI" id="CHEBI:30013"/>
        <dbReference type="ChEBI" id="CHEBI:43474"/>
        <dbReference type="ChEBI" id="CHEBI:61977"/>
        <dbReference type="EC" id="3.1.3.16"/>
    </reaction>
</comment>
<dbReference type="SMART" id="SM00213">
    <property type="entry name" value="UBQ"/>
    <property type="match status" value="1"/>
</dbReference>
<dbReference type="GO" id="GO:0004722">
    <property type="term" value="F:protein serine/threonine phosphatase activity"/>
    <property type="evidence" value="ECO:0007669"/>
    <property type="project" value="UniProtKB-EC"/>
</dbReference>
<dbReference type="SMART" id="SM00577">
    <property type="entry name" value="CPDc"/>
    <property type="match status" value="1"/>
</dbReference>
<protein>
    <recommendedName>
        <fullName evidence="3">protein-serine/threonine phosphatase</fullName>
        <ecNumber evidence="3">3.1.3.16</ecNumber>
    </recommendedName>
    <alternativeName>
        <fullName evidence="9">Nuclear proteasome inhibitor UBLCP1</fullName>
    </alternativeName>
</protein>
<evidence type="ECO:0000256" key="5">
    <source>
        <dbReference type="ARBA" id="ARBA00022801"/>
    </source>
</evidence>